<dbReference type="OrthoDB" id="342064at2759"/>
<feature type="compositionally biased region" description="Basic and acidic residues" evidence="6">
    <location>
        <begin position="44"/>
        <end position="58"/>
    </location>
</feature>
<feature type="region of interest" description="Disordered" evidence="6">
    <location>
        <begin position="220"/>
        <end position="248"/>
    </location>
</feature>
<feature type="domain" description="SERRATE/Ars2 N-terminal" evidence="8">
    <location>
        <begin position="88"/>
        <end position="196"/>
    </location>
</feature>
<dbReference type="Pfam" id="PF12066">
    <property type="entry name" value="SERRATE_Ars2_N"/>
    <property type="match status" value="1"/>
</dbReference>
<feature type="compositionally biased region" description="Low complexity" evidence="6">
    <location>
        <begin position="663"/>
        <end position="681"/>
    </location>
</feature>
<dbReference type="Proteomes" id="UP001152747">
    <property type="component" value="Unassembled WGS sequence"/>
</dbReference>
<feature type="compositionally biased region" description="Gly residues" evidence="6">
    <location>
        <begin position="682"/>
        <end position="696"/>
    </location>
</feature>
<evidence type="ECO:0000256" key="5">
    <source>
        <dbReference type="ARBA" id="ARBA00030701"/>
    </source>
</evidence>
<feature type="compositionally biased region" description="Basic and acidic residues" evidence="6">
    <location>
        <begin position="8"/>
        <end position="26"/>
    </location>
</feature>
<dbReference type="PANTHER" id="PTHR13165:SF0">
    <property type="entry name" value="SERRATE RNA EFFECTOR MOLECULE HOMOLOG"/>
    <property type="match status" value="1"/>
</dbReference>
<keyword evidence="4" id="KW-0539">Nucleus</keyword>
<evidence type="ECO:0000256" key="4">
    <source>
        <dbReference type="ARBA" id="ARBA00023242"/>
    </source>
</evidence>
<name>A0A9P1I351_9PELO</name>
<evidence type="ECO:0000313" key="10">
    <source>
        <dbReference type="Proteomes" id="UP001152747"/>
    </source>
</evidence>
<gene>
    <name evidence="9" type="ORF">CAMP_LOCUS1447</name>
</gene>
<feature type="region of interest" description="Disordered" evidence="6">
    <location>
        <begin position="616"/>
        <end position="725"/>
    </location>
</feature>
<dbReference type="GO" id="GO:0031053">
    <property type="term" value="P:primary miRNA processing"/>
    <property type="evidence" value="ECO:0007669"/>
    <property type="project" value="TreeGrafter"/>
</dbReference>
<evidence type="ECO:0000313" key="9">
    <source>
        <dbReference type="EMBL" id="CAI5438810.1"/>
    </source>
</evidence>
<protein>
    <recommendedName>
        <fullName evidence="3">Serrate RNA effector molecule homolog</fullName>
    </recommendedName>
    <alternativeName>
        <fullName evidence="5">Arsenite-resistance protein 2 homolog</fullName>
    </alternativeName>
</protein>
<organism evidence="9 10">
    <name type="scientific">Caenorhabditis angaria</name>
    <dbReference type="NCBI Taxonomy" id="860376"/>
    <lineage>
        <taxon>Eukaryota</taxon>
        <taxon>Metazoa</taxon>
        <taxon>Ecdysozoa</taxon>
        <taxon>Nematoda</taxon>
        <taxon>Chromadorea</taxon>
        <taxon>Rhabditida</taxon>
        <taxon>Rhabditina</taxon>
        <taxon>Rhabditomorpha</taxon>
        <taxon>Rhabditoidea</taxon>
        <taxon>Rhabditidae</taxon>
        <taxon>Peloderinae</taxon>
        <taxon>Caenorhabditis</taxon>
    </lineage>
</organism>
<evidence type="ECO:0000259" key="7">
    <source>
        <dbReference type="Pfam" id="PF04959"/>
    </source>
</evidence>
<evidence type="ECO:0000256" key="6">
    <source>
        <dbReference type="SAM" id="MobiDB-lite"/>
    </source>
</evidence>
<dbReference type="EMBL" id="CANHGI010000001">
    <property type="protein sequence ID" value="CAI5438810.1"/>
    <property type="molecule type" value="Genomic_DNA"/>
</dbReference>
<reference evidence="9" key="1">
    <citation type="submission" date="2022-11" db="EMBL/GenBank/DDBJ databases">
        <authorList>
            <person name="Kikuchi T."/>
        </authorList>
    </citation>
    <scope>NUCLEOTIDE SEQUENCE</scope>
    <source>
        <strain evidence="9">PS1010</strain>
    </source>
</reference>
<feature type="compositionally biased region" description="Basic and acidic residues" evidence="6">
    <location>
        <begin position="639"/>
        <end position="655"/>
    </location>
</feature>
<dbReference type="PANTHER" id="PTHR13165">
    <property type="entry name" value="ARSENITE-RESISTANCE PROTEIN 2"/>
    <property type="match status" value="1"/>
</dbReference>
<evidence type="ECO:0000256" key="2">
    <source>
        <dbReference type="ARBA" id="ARBA00005407"/>
    </source>
</evidence>
<evidence type="ECO:0000256" key="3">
    <source>
        <dbReference type="ARBA" id="ARBA00017364"/>
    </source>
</evidence>
<sequence>MFDSDEDSERRRDKFARERRDDDRRGGGGGGYSRYDGGQKRPPPRRDDYQVKRSRNDDPSDTYEPTVKSTEETPSGDIMFSGPMLTFKRFLATQDDDISDEVAVKKYNDYKIEYKKHQLERFFKAHKDEEWFKQKYNPQDAQKITEAHAKYLEKRIEVFNDLKNSGQLEGFSLDYENAEKIIRLLDTVVVKLEDGSEEDLKAVQTQKIEDESLTELNITSTGSEEVKEETKTEESEEGAIDDEKPSAKVSIHKPSSIFIRNIHPTLTYEELESLCKRSPGFLRLALTDGIAERKFFRRGWATFRRDVNIKEICWNLNNFRVRDTDLNCIINRDMTRKIRSTNGISAHKTVATNDLKLALKLVVLCDKRAGLFNASGEPEEEREKDIRMGVDLISASTNPIIKDIKNIVPKSILEEISEEEAELLGNSNGDSSAKSDDKIVFERDPTIIKALDLLIIYLRIVHSVDFYNHGVYALEDQMPNRCGMFHVRGQPPSGAHISTNEDGNLVVPQKFVQDFTSGFNSRIEKALIEKQYVNEEEQIKLGKKDEEKEIDDFVAKNTVELAKDKWLCPLSGKKFKGPEFIKKHLQSKHEDKLNEVRADVIYFNNYVADASRPVDLERPNNIVPSNGQTRDNGHFGGTFREERGGGYNNREEGNGDRGGGGYRNSFGGNNYDRNRGPPRNNMGGGYGGPRNSGGGRYFDDNNQQPRRDNRPQVSYRDLDAPEDIP</sequence>
<comment type="subcellular location">
    <subcellularLocation>
        <location evidence="1">Nucleus</location>
    </subcellularLocation>
</comment>
<dbReference type="InterPro" id="IPR021933">
    <property type="entry name" value="SERRATE/Ars2_N"/>
</dbReference>
<accession>A0A9P1I351</accession>
<evidence type="ECO:0000256" key="1">
    <source>
        <dbReference type="ARBA" id="ARBA00004123"/>
    </source>
</evidence>
<comment type="similarity">
    <text evidence="2">Belongs to the ARS2 family.</text>
</comment>
<evidence type="ECO:0000259" key="8">
    <source>
        <dbReference type="Pfam" id="PF12066"/>
    </source>
</evidence>
<dbReference type="InterPro" id="IPR039727">
    <property type="entry name" value="SE/Ars2"/>
</dbReference>
<dbReference type="Pfam" id="PF04959">
    <property type="entry name" value="ARS2"/>
    <property type="match status" value="1"/>
</dbReference>
<feature type="domain" description="SERRATE/Ars2 C-terminal" evidence="7">
    <location>
        <begin position="488"/>
        <end position="694"/>
    </location>
</feature>
<comment type="caution">
    <text evidence="9">The sequence shown here is derived from an EMBL/GenBank/DDBJ whole genome shotgun (WGS) entry which is preliminary data.</text>
</comment>
<dbReference type="InterPro" id="IPR007042">
    <property type="entry name" value="SERRATE/Ars2_C"/>
</dbReference>
<feature type="compositionally biased region" description="Basic and acidic residues" evidence="6">
    <location>
        <begin position="224"/>
        <end position="233"/>
    </location>
</feature>
<dbReference type="GO" id="GO:0016604">
    <property type="term" value="C:nuclear body"/>
    <property type="evidence" value="ECO:0007669"/>
    <property type="project" value="TreeGrafter"/>
</dbReference>
<feature type="region of interest" description="Disordered" evidence="6">
    <location>
        <begin position="1"/>
        <end position="78"/>
    </location>
</feature>
<proteinExistence type="inferred from homology"/>
<dbReference type="AlphaFoldDB" id="A0A9P1I351"/>
<keyword evidence="10" id="KW-1185">Reference proteome</keyword>